<dbReference type="AlphaFoldDB" id="A0A7G2CLK2"/>
<evidence type="ECO:0000313" key="6">
    <source>
        <dbReference type="Proteomes" id="UP000515908"/>
    </source>
</evidence>
<dbReference type="Gene3D" id="3.40.50.11350">
    <property type="match status" value="1"/>
</dbReference>
<dbReference type="Proteomes" id="UP000515908">
    <property type="component" value="Chromosome 15"/>
</dbReference>
<dbReference type="EMBL" id="LR877159">
    <property type="protein sequence ID" value="CAD2219791.1"/>
    <property type="molecule type" value="Genomic_DNA"/>
</dbReference>
<dbReference type="VEuPathDB" id="TriTrypDB:ADEAN_000730300"/>
<keyword evidence="4" id="KW-1133">Transmembrane helix</keyword>
<keyword evidence="5" id="KW-0328">Glycosyltransferase</keyword>
<evidence type="ECO:0000256" key="4">
    <source>
        <dbReference type="SAM" id="Phobius"/>
    </source>
</evidence>
<proteinExistence type="predicted"/>
<reference evidence="5 6" key="1">
    <citation type="submission" date="2020-08" db="EMBL/GenBank/DDBJ databases">
        <authorList>
            <person name="Newling K."/>
            <person name="Davey J."/>
            <person name="Forrester S."/>
        </authorList>
    </citation>
    <scope>NUCLEOTIDE SEQUENCE [LARGE SCALE GENOMIC DNA]</scope>
    <source>
        <strain evidence="6">Crithidia deanei Carvalho (ATCC PRA-265)</strain>
    </source>
</reference>
<organism evidence="5 6">
    <name type="scientific">Angomonas deanei</name>
    <dbReference type="NCBI Taxonomy" id="59799"/>
    <lineage>
        <taxon>Eukaryota</taxon>
        <taxon>Discoba</taxon>
        <taxon>Euglenozoa</taxon>
        <taxon>Kinetoplastea</taxon>
        <taxon>Metakinetoplastina</taxon>
        <taxon>Trypanosomatida</taxon>
        <taxon>Trypanosomatidae</taxon>
        <taxon>Strigomonadinae</taxon>
        <taxon>Angomonas</taxon>
    </lineage>
</organism>
<dbReference type="Pfam" id="PF10250">
    <property type="entry name" value="O-FucT"/>
    <property type="match status" value="1"/>
</dbReference>
<name>A0A7G2CLK2_9TRYP</name>
<accession>A0A7G2CLK2</accession>
<keyword evidence="1 5" id="KW-0808">Transferase</keyword>
<dbReference type="GO" id="GO:0006004">
    <property type="term" value="P:fucose metabolic process"/>
    <property type="evidence" value="ECO:0007669"/>
    <property type="project" value="UniProtKB-KW"/>
</dbReference>
<feature type="transmembrane region" description="Helical" evidence="4">
    <location>
        <begin position="21"/>
        <end position="40"/>
    </location>
</feature>
<keyword evidence="6" id="KW-1185">Reference proteome</keyword>
<gene>
    <name evidence="5" type="ORF">ADEAN_000730300</name>
</gene>
<sequence length="568" mass="65092">MKHIRYFLKLGRHRLFDRLKIKGYAALLVLALCLIVWDVAKTLDQKNSEINAIQELARAGKIGKSDRESRSPSIGNVCGLYDDNTVDVRFDSNLNAPYISIDKCVATFQYMVPPDVRGKIMPLSEPTTKPIAQFHNLFGDLYKLDFPVFERVTMHPANERDSASVGYNDLERCPKLFIIPLLNAFGRTHNQIQALMNMLLLSKKLGRTVVLPPLHLYRNKKQYSADGHLFLDMGELGKQFCVVSHTFFLRYLNQQKKGKIPLALYHFDNYKYSGKSVSSSAFLEPYLHNISSGEAAEAEMLRVKFTARTKSFSYHLRSSSRTVEYLMRIPPDETIVAVQSEMAFFCPHPAEDMIRGFRHLKPSSLVAAAVKEQLNNIDKPFVGFHTRHREGTCYTEVTRHYGRVYTDDKPLDFIHGDGVINQVLEECRNDLDFLLQRYNSSMHALVEDGDKGHEKGIPVFMATDGQQSATRFQDLLLKHYPSSDVHLYKEDETLISDAHKIVRNNSLDHSLLDETIHLFVDYFVAAEATFFWGNTLSSFSQNVVFKRLAEGRECNGLMLGYYFYMFRL</sequence>
<evidence type="ECO:0000256" key="2">
    <source>
        <dbReference type="ARBA" id="ARBA00023253"/>
    </source>
</evidence>
<evidence type="ECO:0000313" key="5">
    <source>
        <dbReference type="EMBL" id="CAD2219791.1"/>
    </source>
</evidence>
<keyword evidence="2" id="KW-0294">Fucose metabolism</keyword>
<dbReference type="InterPro" id="IPR019378">
    <property type="entry name" value="GDP-Fuc_O-FucTrfase"/>
</dbReference>
<evidence type="ECO:0000256" key="3">
    <source>
        <dbReference type="ARBA" id="ARBA00023277"/>
    </source>
</evidence>
<dbReference type="Gene3D" id="3.40.50.11340">
    <property type="match status" value="1"/>
</dbReference>
<keyword evidence="3" id="KW-0119">Carbohydrate metabolism</keyword>
<keyword evidence="4" id="KW-0812">Transmembrane</keyword>
<evidence type="ECO:0000256" key="1">
    <source>
        <dbReference type="ARBA" id="ARBA00022679"/>
    </source>
</evidence>
<dbReference type="GO" id="GO:0016757">
    <property type="term" value="F:glycosyltransferase activity"/>
    <property type="evidence" value="ECO:0007669"/>
    <property type="project" value="UniProtKB-KW"/>
</dbReference>
<protein>
    <submittedName>
        <fullName evidence="5">GDP-fucose protein O-fucosyltransferase, putative</fullName>
    </submittedName>
</protein>
<dbReference type="CDD" id="cd11296">
    <property type="entry name" value="O-FucT_like"/>
    <property type="match status" value="1"/>
</dbReference>
<keyword evidence="4" id="KW-0472">Membrane</keyword>